<protein>
    <submittedName>
        <fullName evidence="1">Uncharacterized protein</fullName>
    </submittedName>
</protein>
<dbReference type="OrthoDB" id="6874995at2759"/>
<gene>
    <name evidence="1" type="ORF">RR48_05260</name>
</gene>
<evidence type="ECO:0000313" key="2">
    <source>
        <dbReference type="Proteomes" id="UP000053240"/>
    </source>
</evidence>
<sequence length="534" mass="62774">MDKDPHSVIINVSKQRRFSVEEKKEKIRNFSAVTPKRTHNRVVSKPSEATLKVYAIPENKPLPVFQLKNDSTFLSYKFYSKIQDYHRHRKQLAIPIQNKHKILSTDYRQRLHVDFSTEKIKTILDIDEDFYKCINGRIFKHEQGAQYKSLKINFNEKLHIKQQVGHIRDCALNIELNQKKELEIYNNALRQVTDQAKYFDQFISEDYRKSMILLEQGDKLIAEVDKIKTELQNLAGETFFITSKLIGLDYRYGLLQKYGRFLYYLSPPSWRAGNRDFARSVEIEAKGFDLGVSSEEDTFTVIYEKLRKECLKFVKPALYFTEPKHLMDVFERIEQQQLNHFTHVSHFSPYTKMLNESIKRLEDNVAEESVLVSETITYFKELVEFSEQRCLFLEQKFFKILHGLFYESVGTKDVLKLFFHLEFCYEKVYAEKPINKDMIAVAESLEAFYLDYSKRLDALRSEAVDRAVNICLETERSQARNAIKAAKELRLFNQLERNLLRAHGLPPKITPPVLPITQIKQAKKSSKPGPNFKE</sequence>
<dbReference type="Proteomes" id="UP000053240">
    <property type="component" value="Unassembled WGS sequence"/>
</dbReference>
<name>A0A0N0PCL8_PAPMA</name>
<evidence type="ECO:0000313" key="1">
    <source>
        <dbReference type="EMBL" id="KPJ14282.1"/>
    </source>
</evidence>
<proteinExistence type="predicted"/>
<accession>A0A0N0PCL8</accession>
<reference evidence="1 2" key="1">
    <citation type="journal article" date="2015" name="Nat. Commun.">
        <title>Outbred genome sequencing and CRISPR/Cas9 gene editing in butterflies.</title>
        <authorList>
            <person name="Li X."/>
            <person name="Fan D."/>
            <person name="Zhang W."/>
            <person name="Liu G."/>
            <person name="Zhang L."/>
            <person name="Zhao L."/>
            <person name="Fang X."/>
            <person name="Chen L."/>
            <person name="Dong Y."/>
            <person name="Chen Y."/>
            <person name="Ding Y."/>
            <person name="Zhao R."/>
            <person name="Feng M."/>
            <person name="Zhu Y."/>
            <person name="Feng Y."/>
            <person name="Jiang X."/>
            <person name="Zhu D."/>
            <person name="Xiang H."/>
            <person name="Feng X."/>
            <person name="Li S."/>
            <person name="Wang J."/>
            <person name="Zhang G."/>
            <person name="Kronforst M.R."/>
            <person name="Wang W."/>
        </authorList>
    </citation>
    <scope>NUCLEOTIDE SEQUENCE [LARGE SCALE GENOMIC DNA]</scope>
    <source>
        <strain evidence="1">Ya'a_city_454_Pm</strain>
        <tissue evidence="1">Whole body</tissue>
    </source>
</reference>
<organism evidence="1 2">
    <name type="scientific">Papilio machaon</name>
    <name type="common">Old World swallowtail butterfly</name>
    <dbReference type="NCBI Taxonomy" id="76193"/>
    <lineage>
        <taxon>Eukaryota</taxon>
        <taxon>Metazoa</taxon>
        <taxon>Ecdysozoa</taxon>
        <taxon>Arthropoda</taxon>
        <taxon>Hexapoda</taxon>
        <taxon>Insecta</taxon>
        <taxon>Pterygota</taxon>
        <taxon>Neoptera</taxon>
        <taxon>Endopterygota</taxon>
        <taxon>Lepidoptera</taxon>
        <taxon>Glossata</taxon>
        <taxon>Ditrysia</taxon>
        <taxon>Papilionoidea</taxon>
        <taxon>Papilionidae</taxon>
        <taxon>Papilioninae</taxon>
        <taxon>Papilio</taxon>
    </lineage>
</organism>
<dbReference type="InParanoid" id="A0A0N0PCL8"/>
<dbReference type="AlphaFoldDB" id="A0A0N0PCL8"/>
<dbReference type="OMA" id="WTENEDP"/>
<dbReference type="STRING" id="76193.A0A0N0PCL8"/>
<dbReference type="KEGG" id="pmac:106711643"/>
<dbReference type="EMBL" id="KQ460499">
    <property type="protein sequence ID" value="KPJ14282.1"/>
    <property type="molecule type" value="Genomic_DNA"/>
</dbReference>
<keyword evidence="2" id="KW-1185">Reference proteome</keyword>